<evidence type="ECO:0000313" key="4">
    <source>
        <dbReference type="EMBL" id="XBS22639.1"/>
    </source>
</evidence>
<dbReference type="InterPro" id="IPR000525">
    <property type="entry name" value="Initiator_Rep_WH1"/>
</dbReference>
<dbReference type="GO" id="GO:0003887">
    <property type="term" value="F:DNA-directed DNA polymerase activity"/>
    <property type="evidence" value="ECO:0007669"/>
    <property type="project" value="InterPro"/>
</dbReference>
<gene>
    <name evidence="4" type="ORF">Q9L42_020205</name>
</gene>
<evidence type="ECO:0000256" key="2">
    <source>
        <dbReference type="SAM" id="MobiDB-lite"/>
    </source>
</evidence>
<dbReference type="EMBL" id="CP157744">
    <property type="protein sequence ID" value="XBS22639.1"/>
    <property type="molecule type" value="Genomic_DNA"/>
</dbReference>
<organism evidence="4 5">
    <name type="scientific">Methylomarinum roseum</name>
    <dbReference type="NCBI Taxonomy" id="3067653"/>
    <lineage>
        <taxon>Bacteria</taxon>
        <taxon>Pseudomonadati</taxon>
        <taxon>Pseudomonadota</taxon>
        <taxon>Gammaproteobacteria</taxon>
        <taxon>Methylococcales</taxon>
        <taxon>Methylococcaceae</taxon>
        <taxon>Methylomarinum</taxon>
    </lineage>
</organism>
<dbReference type="GO" id="GO:0006270">
    <property type="term" value="P:DNA replication initiation"/>
    <property type="evidence" value="ECO:0007669"/>
    <property type="project" value="InterPro"/>
</dbReference>
<dbReference type="Pfam" id="PF21205">
    <property type="entry name" value="Rep3_C"/>
    <property type="match status" value="1"/>
</dbReference>
<dbReference type="Pfam" id="PF01051">
    <property type="entry name" value="Rep3_N"/>
    <property type="match status" value="1"/>
</dbReference>
<dbReference type="KEGG" id="mech:Q9L42_020205"/>
<sequence>MSDLTIYKDNNVINASYRLTLNEQRLILSCIGKIQSDQPIDEQMHFSISVGEYAQLFNITPKRAYYDLREVVERLFDRFIVIDAKSIPDSFKEKIKIYDGKFKTRWISYIAYSNDEKKVSIGFAPLIVPYLSQLKREFTKYSLKYVAGMTSTYAIRLYEILAQHQFRNKKEVELTLCDLREKMQTDGKHSLFGNLNNRVIKPAIEQINEHSNFNASYTTLKSGRKVVGILIRFEFKENRKPLRVDNTEDFIGQKHSDSEQDKSYSFNHDRKIDRKSSKKPVSNNDYGWMQELRDDIALGYVVEPDHAQLKSDFGVD</sequence>
<evidence type="ECO:0000259" key="3">
    <source>
        <dbReference type="Pfam" id="PF01051"/>
    </source>
</evidence>
<dbReference type="AlphaFoldDB" id="A0AAU7P052"/>
<dbReference type="InterPro" id="IPR036388">
    <property type="entry name" value="WH-like_DNA-bd_sf"/>
</dbReference>
<evidence type="ECO:0000256" key="1">
    <source>
        <dbReference type="ARBA" id="ARBA00038283"/>
    </source>
</evidence>
<reference evidence="4 5" key="1">
    <citation type="journal article" date="2024" name="Microbiology">
        <title>Methylomarinum rosea sp. nov., a novel halophilic methanotrophic bacterium from the hypersaline Lake Elton.</title>
        <authorList>
            <person name="Suleimanov R.Z."/>
            <person name="Oshkin I.Y."/>
            <person name="Danilova O.V."/>
            <person name="Suzina N.E."/>
            <person name="Dedysh S.N."/>
        </authorList>
    </citation>
    <scope>NUCLEOTIDE SEQUENCE [LARGE SCALE GENOMIC DNA]</scope>
    <source>
        <strain evidence="4 5">Ch1-1</strain>
        <plasmid evidence="5">unnamed2</plasmid>
    </source>
</reference>
<keyword evidence="4" id="KW-0614">Plasmid</keyword>
<accession>A0AAU7P052</accession>
<dbReference type="SUPFAM" id="SSF46785">
    <property type="entry name" value="Winged helix' DNA-binding domain"/>
    <property type="match status" value="2"/>
</dbReference>
<dbReference type="Proteomes" id="UP001225378">
    <property type="component" value="Plasmid unnamed2"/>
</dbReference>
<name>A0AAU7P052_9GAMM</name>
<dbReference type="Gene3D" id="1.10.10.10">
    <property type="entry name" value="Winged helix-like DNA-binding domain superfamily/Winged helix DNA-binding domain"/>
    <property type="match status" value="2"/>
</dbReference>
<keyword evidence="5" id="KW-1185">Reference proteome</keyword>
<feature type="region of interest" description="Disordered" evidence="2">
    <location>
        <begin position="251"/>
        <end position="284"/>
    </location>
</feature>
<dbReference type="RefSeq" id="WP_349432780.1">
    <property type="nucleotide sequence ID" value="NZ_CP157744.1"/>
</dbReference>
<geneLocation type="plasmid" evidence="4 5">
    <name>unnamed2</name>
</geneLocation>
<comment type="similarity">
    <text evidence="1">Belongs to the initiator RepB protein family.</text>
</comment>
<feature type="domain" description="Initiator Rep protein WH1" evidence="3">
    <location>
        <begin position="6"/>
        <end position="161"/>
    </location>
</feature>
<dbReference type="InterPro" id="IPR036390">
    <property type="entry name" value="WH_DNA-bd_sf"/>
</dbReference>
<protein>
    <submittedName>
        <fullName evidence="4">RepB family plasmid replication initiator protein</fullName>
    </submittedName>
</protein>
<evidence type="ECO:0000313" key="5">
    <source>
        <dbReference type="Proteomes" id="UP001225378"/>
    </source>
</evidence>
<proteinExistence type="inferred from homology"/>
<feature type="compositionally biased region" description="Basic and acidic residues" evidence="2">
    <location>
        <begin position="251"/>
        <end position="275"/>
    </location>
</feature>